<feature type="coiled-coil region" evidence="1">
    <location>
        <begin position="299"/>
        <end position="361"/>
    </location>
</feature>
<evidence type="ECO:0000313" key="3">
    <source>
        <dbReference type="EMBL" id="EKC38347.1"/>
    </source>
</evidence>
<feature type="compositionally biased region" description="Polar residues" evidence="2">
    <location>
        <begin position="1"/>
        <end position="10"/>
    </location>
</feature>
<dbReference type="EMBL" id="JH818278">
    <property type="protein sequence ID" value="EKC38347.1"/>
    <property type="molecule type" value="Genomic_DNA"/>
</dbReference>
<keyword evidence="1" id="KW-0175">Coiled coil</keyword>
<protein>
    <submittedName>
        <fullName evidence="3 4">Uncharacterized protein</fullName>
    </submittedName>
</protein>
<dbReference type="EnsemblMetazoa" id="G24185.20">
    <property type="protein sequence ID" value="G24185.20:cds"/>
    <property type="gene ID" value="G24185"/>
</dbReference>
<dbReference type="AlphaFoldDB" id="K1QNA7"/>
<evidence type="ECO:0000313" key="4">
    <source>
        <dbReference type="EnsemblMetazoa" id="G24185.10:cds"/>
    </source>
</evidence>
<evidence type="ECO:0000256" key="1">
    <source>
        <dbReference type="SAM" id="Coils"/>
    </source>
</evidence>
<feature type="region of interest" description="Disordered" evidence="2">
    <location>
        <begin position="1"/>
        <end position="39"/>
    </location>
</feature>
<dbReference type="HOGENOM" id="CLU_568897_0_0_1"/>
<proteinExistence type="predicted"/>
<organism evidence="3">
    <name type="scientific">Magallana gigas</name>
    <name type="common">Pacific oyster</name>
    <name type="synonym">Crassostrea gigas</name>
    <dbReference type="NCBI Taxonomy" id="29159"/>
    <lineage>
        <taxon>Eukaryota</taxon>
        <taxon>Metazoa</taxon>
        <taxon>Spiralia</taxon>
        <taxon>Lophotrochozoa</taxon>
        <taxon>Mollusca</taxon>
        <taxon>Bivalvia</taxon>
        <taxon>Autobranchia</taxon>
        <taxon>Pteriomorphia</taxon>
        <taxon>Ostreida</taxon>
        <taxon>Ostreoidea</taxon>
        <taxon>Ostreidae</taxon>
        <taxon>Magallana</taxon>
    </lineage>
</organism>
<dbReference type="OrthoDB" id="10044303at2759"/>
<dbReference type="Proteomes" id="UP000005408">
    <property type="component" value="Unassembled WGS sequence"/>
</dbReference>
<evidence type="ECO:0000313" key="5">
    <source>
        <dbReference type="Proteomes" id="UP000005408"/>
    </source>
</evidence>
<accession>K1QNA7</accession>
<reference evidence="3" key="1">
    <citation type="journal article" date="2012" name="Nature">
        <title>The oyster genome reveals stress adaptation and complexity of shell formation.</title>
        <authorList>
            <person name="Zhang G."/>
            <person name="Fang X."/>
            <person name="Guo X."/>
            <person name="Li L."/>
            <person name="Luo R."/>
            <person name="Xu F."/>
            <person name="Yang P."/>
            <person name="Zhang L."/>
            <person name="Wang X."/>
            <person name="Qi H."/>
            <person name="Xiong Z."/>
            <person name="Que H."/>
            <person name="Xie Y."/>
            <person name="Holland P.W."/>
            <person name="Paps J."/>
            <person name="Zhu Y."/>
            <person name="Wu F."/>
            <person name="Chen Y."/>
            <person name="Wang J."/>
            <person name="Peng C."/>
            <person name="Meng J."/>
            <person name="Yang L."/>
            <person name="Liu J."/>
            <person name="Wen B."/>
            <person name="Zhang N."/>
            <person name="Huang Z."/>
            <person name="Zhu Q."/>
            <person name="Feng Y."/>
            <person name="Mount A."/>
            <person name="Hedgecock D."/>
            <person name="Xu Z."/>
            <person name="Liu Y."/>
            <person name="Domazet-Loso T."/>
            <person name="Du Y."/>
            <person name="Sun X."/>
            <person name="Zhang S."/>
            <person name="Liu B."/>
            <person name="Cheng P."/>
            <person name="Jiang X."/>
            <person name="Li J."/>
            <person name="Fan D."/>
            <person name="Wang W."/>
            <person name="Fu W."/>
            <person name="Wang T."/>
            <person name="Wang B."/>
            <person name="Zhang J."/>
            <person name="Peng Z."/>
            <person name="Li Y."/>
            <person name="Li N."/>
            <person name="Wang J."/>
            <person name="Chen M."/>
            <person name="He Y."/>
            <person name="Tan F."/>
            <person name="Song X."/>
            <person name="Zheng Q."/>
            <person name="Huang R."/>
            <person name="Yang H."/>
            <person name="Du X."/>
            <person name="Chen L."/>
            <person name="Yang M."/>
            <person name="Gaffney P.M."/>
            <person name="Wang S."/>
            <person name="Luo L."/>
            <person name="She Z."/>
            <person name="Ming Y."/>
            <person name="Huang W."/>
            <person name="Zhang S."/>
            <person name="Huang B."/>
            <person name="Zhang Y."/>
            <person name="Qu T."/>
            <person name="Ni P."/>
            <person name="Miao G."/>
            <person name="Wang J."/>
            <person name="Wang Q."/>
            <person name="Steinberg C.E."/>
            <person name="Wang H."/>
            <person name="Li N."/>
            <person name="Qian L."/>
            <person name="Zhang G."/>
            <person name="Li Y."/>
            <person name="Yang H."/>
            <person name="Liu X."/>
            <person name="Wang J."/>
            <person name="Yin Y."/>
            <person name="Wang J."/>
        </authorList>
    </citation>
    <scope>NUCLEOTIDE SEQUENCE [LARGE SCALE GENOMIC DNA]</scope>
    <source>
        <strain evidence="3">05x7-T-G4-1.051#20</strain>
    </source>
</reference>
<dbReference type="EnsemblMetazoa" id="G24185.10">
    <property type="protein sequence ID" value="G24185.10:cds"/>
    <property type="gene ID" value="G24185"/>
</dbReference>
<keyword evidence="5" id="KW-1185">Reference proteome</keyword>
<feature type="compositionally biased region" description="Basic residues" evidence="2">
    <location>
        <begin position="25"/>
        <end position="34"/>
    </location>
</feature>
<dbReference type="EnsemblMetazoa" id="G24185.11">
    <property type="protein sequence ID" value="G24185.11:cds"/>
    <property type="gene ID" value="G24185"/>
</dbReference>
<dbReference type="EnsemblMetazoa" id="G24185.12">
    <property type="protein sequence ID" value="G24185.12:cds"/>
    <property type="gene ID" value="G24185"/>
</dbReference>
<reference evidence="4" key="2">
    <citation type="submission" date="2022-08" db="UniProtKB">
        <authorList>
            <consortium name="EnsemblMetazoa"/>
        </authorList>
    </citation>
    <scope>IDENTIFICATION</scope>
    <source>
        <strain evidence="4">05x7-T-G4-1.051#20</strain>
    </source>
</reference>
<gene>
    <name evidence="3" type="ORF">CGI_10021785</name>
</gene>
<evidence type="ECO:0000256" key="2">
    <source>
        <dbReference type="SAM" id="MobiDB-lite"/>
    </source>
</evidence>
<sequence>MATLPRTSGQLGALSMQPGALPNSVRRKKTKPSKPKQEKIEEKLVEENQSKAVAMTLTTMRAGLQRAYLDGLEFIRNKISDTETEVTKTRLSFYSCNETDEDSFLQYLKECNDHFLMANNELRRKNIKLEVIDSEMRIVTLLNHLREAAEFDKGEIAFITGFWENIKHTVESFHSLVDKFQTNVLNRLNQNCTSYNNADISLEVSNRYTEEISGYIAELERELTNMRLLMKTYDSGIHQDLFSQNSKFAEKVLVSCDLKAFPILRLAPDLAEKMENVCAIARKWLDRDEQYMYEVNNYIKETRNIAKKREEDLKNQKEKQKKIEKAVKTASILLHNNKEKLQKIESELNSLEGQLNGFKQEKKCKHTEKAQKSSMADFLSITMTQTRKNYNLQMKRQRLVKQVRELEEFLIGLERELSNVEDELMVKSQERILINEKVETSVKTYDTLKTDFEKYSDNLEKLEQEVNILSGQLLQLEIIQTYKTSPENVEQIFDRPQTVKLAPSLKEKIKRKRKGLPVTES</sequence>
<name>K1QNA7_MAGGI</name>
<feature type="coiled-coil region" evidence="1">
    <location>
        <begin position="396"/>
        <end position="479"/>
    </location>
</feature>